<organism evidence="2 3">
    <name type="scientific">Salinirubrum litoreum</name>
    <dbReference type="NCBI Taxonomy" id="1126234"/>
    <lineage>
        <taxon>Archaea</taxon>
        <taxon>Methanobacteriati</taxon>
        <taxon>Methanobacteriota</taxon>
        <taxon>Stenosarchaea group</taxon>
        <taxon>Halobacteria</taxon>
        <taxon>Halobacteriales</taxon>
        <taxon>Haloferacaceae</taxon>
        <taxon>Salinirubrum</taxon>
    </lineage>
</organism>
<dbReference type="Proteomes" id="UP001596201">
    <property type="component" value="Unassembled WGS sequence"/>
</dbReference>
<keyword evidence="1" id="KW-0472">Membrane</keyword>
<evidence type="ECO:0000313" key="2">
    <source>
        <dbReference type="EMBL" id="MFC5366292.1"/>
    </source>
</evidence>
<accession>A0ABD5R8E6</accession>
<dbReference type="AlphaFoldDB" id="A0ABD5R8E6"/>
<protein>
    <submittedName>
        <fullName evidence="2">Uncharacterized protein</fullName>
    </submittedName>
</protein>
<sequence length="113" mass="12758">MLPEIPQATLNILIGAGIAGTGIYNWDQRRIQRNNLRRALILESVLASISIQAIINNEGTLPHSDIDTESFLPSKVYEANLGKIKTLNRNEIEVVFQFYTGLELMRDVSHHTR</sequence>
<reference evidence="2 3" key="1">
    <citation type="journal article" date="2019" name="Int. J. Syst. Evol. Microbiol.">
        <title>The Global Catalogue of Microorganisms (GCM) 10K type strain sequencing project: providing services to taxonomists for standard genome sequencing and annotation.</title>
        <authorList>
            <consortium name="The Broad Institute Genomics Platform"/>
            <consortium name="The Broad Institute Genome Sequencing Center for Infectious Disease"/>
            <person name="Wu L."/>
            <person name="Ma J."/>
        </authorList>
    </citation>
    <scope>NUCLEOTIDE SEQUENCE [LARGE SCALE GENOMIC DNA]</scope>
    <source>
        <strain evidence="2 3">CGMCC 1.12237</strain>
    </source>
</reference>
<keyword evidence="3" id="KW-1185">Reference proteome</keyword>
<dbReference type="EMBL" id="JBHSKX010000001">
    <property type="protein sequence ID" value="MFC5366292.1"/>
    <property type="molecule type" value="Genomic_DNA"/>
</dbReference>
<comment type="caution">
    <text evidence="2">The sequence shown here is derived from an EMBL/GenBank/DDBJ whole genome shotgun (WGS) entry which is preliminary data.</text>
</comment>
<evidence type="ECO:0000313" key="3">
    <source>
        <dbReference type="Proteomes" id="UP001596201"/>
    </source>
</evidence>
<keyword evidence="1" id="KW-0812">Transmembrane</keyword>
<keyword evidence="1" id="KW-1133">Transmembrane helix</keyword>
<name>A0ABD5R8E6_9EURY</name>
<evidence type="ECO:0000256" key="1">
    <source>
        <dbReference type="SAM" id="Phobius"/>
    </source>
</evidence>
<proteinExistence type="predicted"/>
<gene>
    <name evidence="2" type="ORF">ACFPJ5_05030</name>
</gene>
<dbReference type="RefSeq" id="WP_227228356.1">
    <property type="nucleotide sequence ID" value="NZ_JAJCVJ010000001.1"/>
</dbReference>
<feature type="transmembrane region" description="Helical" evidence="1">
    <location>
        <begin position="6"/>
        <end position="26"/>
    </location>
</feature>